<name>A0A5N4WPN9_9GAMM</name>
<protein>
    <submittedName>
        <fullName evidence="1">Uncharacterized protein</fullName>
    </submittedName>
</protein>
<dbReference type="AlphaFoldDB" id="A0A5N4WPN9"/>
<dbReference type="EMBL" id="VXLD01000002">
    <property type="protein sequence ID" value="KAB1857769.1"/>
    <property type="molecule type" value="Genomic_DNA"/>
</dbReference>
<organism evidence="1 2">
    <name type="scientific">Acinetobacter tandoii</name>
    <dbReference type="NCBI Taxonomy" id="202954"/>
    <lineage>
        <taxon>Bacteria</taxon>
        <taxon>Pseudomonadati</taxon>
        <taxon>Pseudomonadota</taxon>
        <taxon>Gammaproteobacteria</taxon>
        <taxon>Moraxellales</taxon>
        <taxon>Moraxellaceae</taxon>
        <taxon>Acinetobacter</taxon>
    </lineage>
</organism>
<reference evidence="1 2" key="1">
    <citation type="submission" date="2019-09" db="EMBL/GenBank/DDBJ databases">
        <title>Draft genome sequence of Acinetobacter tandoii W4-4-4 isolated from environmental water sample.</title>
        <authorList>
            <person name="Wee S.K."/>
            <person name="Yan B."/>
            <person name="Mustaffa S.B."/>
            <person name="Yap E.P.H."/>
        </authorList>
    </citation>
    <scope>NUCLEOTIDE SEQUENCE [LARGE SCALE GENOMIC DNA]</scope>
    <source>
        <strain evidence="1 2">W4-4-4</strain>
    </source>
</reference>
<comment type="caution">
    <text evidence="1">The sequence shown here is derived from an EMBL/GenBank/DDBJ whole genome shotgun (WGS) entry which is preliminary data.</text>
</comment>
<dbReference type="Proteomes" id="UP000325788">
    <property type="component" value="Unassembled WGS sequence"/>
</dbReference>
<sequence>MNLIDLCADLSTKLLPTDISTVELPLELLGAFRRKSISFYNGQTDEKTIVYWFQSKSFTIDLRLKDIELTPVLQRQGWLGQTLWNKQQQVLSWQVDSNSNYQNHIQWPEPATLHCIGNCILEFSPSNAYVEDWRQQANQGLYLGLRLEKAIHLESNTPVQLDAGLIICGDLVAYAQSRLPQNQQAIQPFGNLIEAHQAGIHLEQINQFEVSVGSLSSSVQFSTQNYRLQQPFSLEDFEYIGENQLKQVKEIEGETYTLYFKVDIYLPHYQFQTQTSTTAASQTWLTQEAEHLLHHAQATY</sequence>
<accession>A0A5N4WPN9</accession>
<dbReference type="RefSeq" id="WP_151504007.1">
    <property type="nucleotide sequence ID" value="NZ_VXLD01000002.1"/>
</dbReference>
<gene>
    <name evidence="1" type="ORF">F4W09_03220</name>
</gene>
<proteinExistence type="predicted"/>
<evidence type="ECO:0000313" key="1">
    <source>
        <dbReference type="EMBL" id="KAB1857769.1"/>
    </source>
</evidence>
<evidence type="ECO:0000313" key="2">
    <source>
        <dbReference type="Proteomes" id="UP000325788"/>
    </source>
</evidence>